<keyword evidence="4 6" id="KW-0704">Schiff base</keyword>
<dbReference type="InterPro" id="IPR013785">
    <property type="entry name" value="Aldolase_TIM"/>
</dbReference>
<sequence>MKMTKQEFLSKVDHSLLKPQLTREEIMEGLQFAKENHCASVCINPCNLDMAREVLEGTDVKIGTVIGFPSGAHTTFSKVAEAVDAYARGAVELDMVIDIGALRNGEYEDVKKDIEAVVNATPGIVKVILETAFLTKEEIKKGCELTEEAGAAYVKTSTGFAPSGATVEDIKLMKDTVSEKVHVKAAGGINNLAECVAMIEAGSDRIGISKTKAILEEF</sequence>
<comment type="subcellular location">
    <subcellularLocation>
        <location evidence="6">Cytoplasm</location>
    </subcellularLocation>
</comment>
<evidence type="ECO:0000313" key="8">
    <source>
        <dbReference type="Proteomes" id="UP000635828"/>
    </source>
</evidence>
<feature type="active site" description="Proton donor/acceptor" evidence="6">
    <location>
        <position position="94"/>
    </location>
</feature>
<gene>
    <name evidence="6 7" type="primary">deoC</name>
    <name evidence="7" type="ORF">H8S22_01225</name>
</gene>
<organism evidence="7 8">
    <name type="scientific">Anaerostipes hominis</name>
    <name type="common">ex Liu et al. 2021</name>
    <dbReference type="NCBI Taxonomy" id="2763018"/>
    <lineage>
        <taxon>Bacteria</taxon>
        <taxon>Bacillati</taxon>
        <taxon>Bacillota</taxon>
        <taxon>Clostridia</taxon>
        <taxon>Lachnospirales</taxon>
        <taxon>Lachnospiraceae</taxon>
        <taxon>Anaerostipes</taxon>
    </lineage>
</organism>
<reference evidence="7 8" key="1">
    <citation type="submission" date="2020-08" db="EMBL/GenBank/DDBJ databases">
        <title>Genome public.</title>
        <authorList>
            <person name="Liu C."/>
            <person name="Sun Q."/>
        </authorList>
    </citation>
    <scope>NUCLEOTIDE SEQUENCE [LARGE SCALE GENOMIC DNA]</scope>
    <source>
        <strain evidence="7 8">NSJ-7</strain>
    </source>
</reference>
<evidence type="ECO:0000313" key="7">
    <source>
        <dbReference type="EMBL" id="MBC5676284.1"/>
    </source>
</evidence>
<dbReference type="InterPro" id="IPR011343">
    <property type="entry name" value="DeoC"/>
</dbReference>
<evidence type="ECO:0000256" key="4">
    <source>
        <dbReference type="ARBA" id="ARBA00023270"/>
    </source>
</evidence>
<dbReference type="InterPro" id="IPR028581">
    <property type="entry name" value="DeoC_typeI"/>
</dbReference>
<comment type="caution">
    <text evidence="7">The sequence shown here is derived from an EMBL/GenBank/DDBJ whole genome shotgun (WGS) entry which is preliminary data.</text>
</comment>
<evidence type="ECO:0000256" key="2">
    <source>
        <dbReference type="ARBA" id="ARBA00022490"/>
    </source>
</evidence>
<dbReference type="PANTHER" id="PTHR10889">
    <property type="entry name" value="DEOXYRIBOSE-PHOSPHATE ALDOLASE"/>
    <property type="match status" value="1"/>
</dbReference>
<accession>A0ABR7FM94</accession>
<keyword evidence="3 6" id="KW-0456">Lyase</keyword>
<keyword evidence="2 6" id="KW-0963">Cytoplasm</keyword>
<dbReference type="PIRSF" id="PIRSF001357">
    <property type="entry name" value="DeoC"/>
    <property type="match status" value="1"/>
</dbReference>
<comment type="catalytic activity">
    <reaction evidence="5 6">
        <text>2-deoxy-D-ribose 5-phosphate = D-glyceraldehyde 3-phosphate + acetaldehyde</text>
        <dbReference type="Rhea" id="RHEA:12821"/>
        <dbReference type="ChEBI" id="CHEBI:15343"/>
        <dbReference type="ChEBI" id="CHEBI:59776"/>
        <dbReference type="ChEBI" id="CHEBI:62877"/>
        <dbReference type="EC" id="4.1.2.4"/>
    </reaction>
</comment>
<feature type="active site" description="Schiff-base intermediate with acetaldehyde" evidence="6">
    <location>
        <position position="155"/>
    </location>
</feature>
<dbReference type="SUPFAM" id="SSF51569">
    <property type="entry name" value="Aldolase"/>
    <property type="match status" value="1"/>
</dbReference>
<dbReference type="PANTHER" id="PTHR10889:SF1">
    <property type="entry name" value="DEOXYRIBOSE-PHOSPHATE ALDOLASE"/>
    <property type="match status" value="1"/>
</dbReference>
<dbReference type="InterPro" id="IPR002915">
    <property type="entry name" value="DeoC/FbaB/LacD_aldolase"/>
</dbReference>
<feature type="active site" description="Proton donor/acceptor" evidence="6">
    <location>
        <position position="184"/>
    </location>
</feature>
<comment type="pathway">
    <text evidence="6">Carbohydrate degradation; 2-deoxy-D-ribose 1-phosphate degradation; D-glyceraldehyde 3-phosphate and acetaldehyde from 2-deoxy-alpha-D-ribose 1-phosphate: step 2/2.</text>
</comment>
<proteinExistence type="inferred from homology"/>
<dbReference type="Pfam" id="PF01791">
    <property type="entry name" value="DeoC"/>
    <property type="match status" value="1"/>
</dbReference>
<evidence type="ECO:0000256" key="1">
    <source>
        <dbReference type="ARBA" id="ARBA00010936"/>
    </source>
</evidence>
<dbReference type="NCBIfam" id="TIGR00126">
    <property type="entry name" value="deoC"/>
    <property type="match status" value="1"/>
</dbReference>
<protein>
    <recommendedName>
        <fullName evidence="6">Deoxyribose-phosphate aldolase</fullName>
        <shortName evidence="6">DERA</shortName>
        <ecNumber evidence="6">4.1.2.4</ecNumber>
    </recommendedName>
    <alternativeName>
        <fullName evidence="6">2-deoxy-D-ribose 5-phosphate aldolase</fullName>
    </alternativeName>
    <alternativeName>
        <fullName evidence="6">Phosphodeoxyriboaldolase</fullName>
        <shortName evidence="6">Deoxyriboaldolase</shortName>
    </alternativeName>
</protein>
<dbReference type="Gene3D" id="3.20.20.70">
    <property type="entry name" value="Aldolase class I"/>
    <property type="match status" value="1"/>
</dbReference>
<dbReference type="RefSeq" id="WP_024728229.1">
    <property type="nucleotide sequence ID" value="NZ_JACOOS010000001.1"/>
</dbReference>
<keyword evidence="8" id="KW-1185">Reference proteome</keyword>
<dbReference type="EMBL" id="JACOOS010000001">
    <property type="protein sequence ID" value="MBC5676284.1"/>
    <property type="molecule type" value="Genomic_DNA"/>
</dbReference>
<evidence type="ECO:0000256" key="6">
    <source>
        <dbReference type="HAMAP-Rule" id="MF_00114"/>
    </source>
</evidence>
<name>A0ABR7FM94_9FIRM</name>
<comment type="function">
    <text evidence="6">Catalyzes a reversible aldol reaction between acetaldehyde and D-glyceraldehyde 3-phosphate to generate 2-deoxy-D-ribose 5-phosphate.</text>
</comment>
<dbReference type="HAMAP" id="MF_00114">
    <property type="entry name" value="DeoC_type1"/>
    <property type="match status" value="1"/>
</dbReference>
<dbReference type="CDD" id="cd00959">
    <property type="entry name" value="DeoC"/>
    <property type="match status" value="1"/>
</dbReference>
<comment type="similarity">
    <text evidence="1 6">Belongs to the DeoC/FbaB aldolase family. DeoC type 1 subfamily.</text>
</comment>
<dbReference type="SMART" id="SM01133">
    <property type="entry name" value="DeoC"/>
    <property type="match status" value="1"/>
</dbReference>
<evidence type="ECO:0000256" key="3">
    <source>
        <dbReference type="ARBA" id="ARBA00023239"/>
    </source>
</evidence>
<dbReference type="EC" id="4.1.2.4" evidence="6"/>
<dbReference type="GO" id="GO:0004139">
    <property type="term" value="F:deoxyribose-phosphate aldolase activity"/>
    <property type="evidence" value="ECO:0007669"/>
    <property type="project" value="UniProtKB-EC"/>
</dbReference>
<evidence type="ECO:0000256" key="5">
    <source>
        <dbReference type="ARBA" id="ARBA00048791"/>
    </source>
</evidence>
<dbReference type="Proteomes" id="UP000635828">
    <property type="component" value="Unassembled WGS sequence"/>
</dbReference>